<dbReference type="EMBL" id="MU970099">
    <property type="protein sequence ID" value="KAK9321411.1"/>
    <property type="molecule type" value="Genomic_DNA"/>
</dbReference>
<dbReference type="Proteomes" id="UP001489719">
    <property type="component" value="Unassembled WGS sequence"/>
</dbReference>
<keyword evidence="2" id="KW-1185">Reference proteome</keyword>
<sequence length="759" mass="82739">MDTVPTPEQPSERPASMASDNPATEPTPVPESVEDAMNSANNAPSSVPEEESTTDIIAEEKESNKLLAEPATVEGPVAMVESESQAESATVPVESEDTPTVGEQSGIVFDGATVESATRAEEFANAVPNVLESADSAPENRPAAGAAADGNTVIPDVPAAEEAATAIIGSAELETNVEDAGPEPLPKQEGEPEVSMPMDVDEPENKTSEESPAPANGEAPADNSGVNVVVEETGVEKRTLEEEAKAFLVEQTHSVTIPSYAAWFDMNNINDIERKSLPEFFNNRNRSKTPTVYRDYRDFMINTYRLNPVEYLTVTACRRNLAGDVCAIMRVHAFLEQWGLINYQVDPETRPSTIGPPFTGHFRVIADTPRGLQPFHPGAGAVASAGQPHPSTERAMTAPPIKPDLNLEIRKIFYENTSAALASDTPNGNARKTYNCFTCGNDCTRVRYHSMKNKQYDLCANCFLENRFPSSSQTSDFVKFEDTSYLAAERDQDWTDQETLLLLEGMELYDDDWNAIADHVGSRTREQCVLKFLQLPIEDPYLESKTEEMGPLQYNHIPLSQADNPVMSVVAFLASIVDPKVAAAAAQSALPEMTRAIQAQLQKSTKSETTPAFSASANGEDKMDVDSSSKEGSTESSTDKEESANGIVKKAASIALGVAAARAHLLATDEEREMSRLVNSLVNMQTRKLELKLAKFEELEQVLEAERRELEQARQQLFLDRLAFQKEAASQQRAAAEISENIEIGDDVVMASSLMMDQI</sequence>
<evidence type="ECO:0000313" key="2">
    <source>
        <dbReference type="Proteomes" id="UP001489719"/>
    </source>
</evidence>
<organism evidence="1 2">
    <name type="scientific">Lipomyces orientalis</name>
    <dbReference type="NCBI Taxonomy" id="1233043"/>
    <lineage>
        <taxon>Eukaryota</taxon>
        <taxon>Fungi</taxon>
        <taxon>Dikarya</taxon>
        <taxon>Ascomycota</taxon>
        <taxon>Saccharomycotina</taxon>
        <taxon>Lipomycetes</taxon>
        <taxon>Lipomycetales</taxon>
        <taxon>Lipomycetaceae</taxon>
        <taxon>Lipomyces</taxon>
    </lineage>
</organism>
<comment type="caution">
    <text evidence="1">The sequence shown here is derived from an EMBL/GenBank/DDBJ whole genome shotgun (WGS) entry which is preliminary data.</text>
</comment>
<protein>
    <submittedName>
        <fullName evidence="1">SWIRM domain-containing protein</fullName>
    </submittedName>
</protein>
<evidence type="ECO:0000313" key="1">
    <source>
        <dbReference type="EMBL" id="KAK9321411.1"/>
    </source>
</evidence>
<gene>
    <name evidence="1" type="ORF">V1517DRAFT_326522</name>
</gene>
<accession>A0ACC3TKX2</accession>
<name>A0ACC3TKX2_9ASCO</name>
<reference evidence="2" key="1">
    <citation type="journal article" date="2024" name="Front. Bioeng. Biotechnol.">
        <title>Genome-scale model development and genomic sequencing of the oleaginous clade Lipomyces.</title>
        <authorList>
            <person name="Czajka J.J."/>
            <person name="Han Y."/>
            <person name="Kim J."/>
            <person name="Mondo S.J."/>
            <person name="Hofstad B.A."/>
            <person name="Robles A."/>
            <person name="Haridas S."/>
            <person name="Riley R."/>
            <person name="LaButti K."/>
            <person name="Pangilinan J."/>
            <person name="Andreopoulos W."/>
            <person name="Lipzen A."/>
            <person name="Yan J."/>
            <person name="Wang M."/>
            <person name="Ng V."/>
            <person name="Grigoriev I.V."/>
            <person name="Spatafora J.W."/>
            <person name="Magnuson J.K."/>
            <person name="Baker S.E."/>
            <person name="Pomraning K.R."/>
        </authorList>
    </citation>
    <scope>NUCLEOTIDE SEQUENCE [LARGE SCALE GENOMIC DNA]</scope>
    <source>
        <strain evidence="2">CBS 10300</strain>
    </source>
</reference>
<proteinExistence type="predicted"/>